<proteinExistence type="predicted"/>
<accession>A0ACC2TFB7</accession>
<protein>
    <submittedName>
        <fullName evidence="1">Uncharacterized protein</fullName>
    </submittedName>
</protein>
<evidence type="ECO:0000313" key="1">
    <source>
        <dbReference type="EMBL" id="KAJ9073274.1"/>
    </source>
</evidence>
<keyword evidence="2" id="KW-1185">Reference proteome</keyword>
<sequence length="739" mass="84071">MAVSTPGVSSVGMERRSSGTSPSVTSPPASIKSGSRSHFNSFTSVKRGKYLGGLFSLEEFVQLRPNCGLTKLSTDLHELFITIGQALENELNANAEEMINSCFKLDDTGDGVERALDVIVNSIQEVENFRDFIDTEESALDKQLAIQIELREKKNLLQLMVRATTLVSKMERLIGLSKPEANSSAENNWTIEETQSDSKFIERLAVEYSQILSLLHQGKDLALISTLVPRVDAIGGHILKQVESHFTQCLDRVIVFKDQEDDLVALAQCFRAYDLLGHPTVCEEQFAGRVVTPAIEQILRGMSKPKEMVLNLKDVYDPLLTFLTDRCDPILKMCQYRLSQLRVDLLTNSVFPAISTALSKLAARHYQVFAAADPDIFFLNYSRTVDFLMKFQDLFPDVGAVQRFRDSATYREFMKRWPLNVYFRLRIKQLLSKLEPCYQQQLSKDPRLQRKTIKDMPLEIPGAESFTFLTPYITLHTLVQCWAEGIYVSALSHRFWKLTLQLISRFLNWQHTLVEEGDWELWLQLWLDGVRFVVAYKHVFSDIIEPRLATLGDAFSIHEAVELSLEKLSSQNEANAKALVSQMEKAANEKLRGIDSVPLTYRHTNQPLPTAFSPYVHTAFSQMHRVKSESSFNDVPQETRQDWIDSCLTKIVKSYGEMIQELLDSLKRTEEILGQLKRNTKASTKLTDEAKIRRQILLDVQEFGIQARSLTAHPRVRAALFLLYDIVNDLAKGSDIILE</sequence>
<organism evidence="1 2">
    <name type="scientific">Entomophthora muscae</name>
    <dbReference type="NCBI Taxonomy" id="34485"/>
    <lineage>
        <taxon>Eukaryota</taxon>
        <taxon>Fungi</taxon>
        <taxon>Fungi incertae sedis</taxon>
        <taxon>Zoopagomycota</taxon>
        <taxon>Entomophthoromycotina</taxon>
        <taxon>Entomophthoromycetes</taxon>
        <taxon>Entomophthorales</taxon>
        <taxon>Entomophthoraceae</taxon>
        <taxon>Entomophthora</taxon>
    </lineage>
</organism>
<dbReference type="Proteomes" id="UP001165960">
    <property type="component" value="Unassembled WGS sequence"/>
</dbReference>
<name>A0ACC2TFB7_9FUNG</name>
<gene>
    <name evidence="1" type="ORF">DSO57_1018288</name>
</gene>
<comment type="caution">
    <text evidence="1">The sequence shown here is derived from an EMBL/GenBank/DDBJ whole genome shotgun (WGS) entry which is preliminary data.</text>
</comment>
<evidence type="ECO:0000313" key="2">
    <source>
        <dbReference type="Proteomes" id="UP001165960"/>
    </source>
</evidence>
<reference evidence="1" key="1">
    <citation type="submission" date="2022-04" db="EMBL/GenBank/DDBJ databases">
        <title>Genome of the entomopathogenic fungus Entomophthora muscae.</title>
        <authorList>
            <person name="Elya C."/>
            <person name="Lovett B.R."/>
            <person name="Lee E."/>
            <person name="Macias A.M."/>
            <person name="Hajek A.E."/>
            <person name="De Bivort B.L."/>
            <person name="Kasson M.T."/>
            <person name="De Fine Licht H.H."/>
            <person name="Stajich J.E."/>
        </authorList>
    </citation>
    <scope>NUCLEOTIDE SEQUENCE</scope>
    <source>
        <strain evidence="1">Berkeley</strain>
    </source>
</reference>
<dbReference type="EMBL" id="QTSX02002919">
    <property type="protein sequence ID" value="KAJ9073274.1"/>
    <property type="molecule type" value="Genomic_DNA"/>
</dbReference>